<dbReference type="GeneID" id="20283534"/>
<reference evidence="1 2" key="1">
    <citation type="submission" date="2014-06" db="EMBL/GenBank/DDBJ databases">
        <title>Bioinformatic genomic analysis of Bacillus phage Bobb.</title>
        <authorList>
            <person name="Lewis H.M.N."/>
            <person name="Temple L."/>
            <person name="Barth R.N."/>
            <person name="Bowles K.M."/>
            <person name="Churchin D.I."/>
            <person name="Scott-Croshaw C."/>
            <person name="Glasgow G.H."/>
            <person name="Gloe M.W."/>
            <person name="McGough T.M."/>
            <person name="Nutbrown S.A."/>
            <person name="Romulus S.R."/>
            <person name="Sanders K.A.M."/>
            <person name="Diachok C.R."/>
            <person name="Serigano J.P."/>
            <person name="Shin D."/>
            <person name="Suresh M.H."/>
            <person name="Conner A.R.N."/>
            <person name="Korba R.M."/>
            <person name="Livermore R.J."/>
            <person name="Rohlf M.B."/>
            <person name="Utterback S.D."/>
            <person name="Wilson V.E."/>
        </authorList>
    </citation>
    <scope>NUCLEOTIDE SEQUENCE [LARGE SCALE GENOMIC DNA]</scope>
</reference>
<sequence length="122" mass="13555">MRDVRTVPNDGSVWERHIVADRAEIYTSTEGLTEGLVHVVAWTDLTVHDHPAYMVSKGTVDVNELDMETMRLILGSVSNTYHELAVDAVICFPVDEVGLTAEVHDDENTSHDEVYAAMVELS</sequence>
<dbReference type="RefSeq" id="YP_009056516.1">
    <property type="nucleotide sequence ID" value="NC_024792.1"/>
</dbReference>
<evidence type="ECO:0000313" key="1">
    <source>
        <dbReference type="EMBL" id="AII28148.1"/>
    </source>
</evidence>
<name>A0A076G957_9CAUD</name>
<dbReference type="RefSeq" id="YP_009056275.1">
    <property type="nucleotide sequence ID" value="NC_024792.1"/>
</dbReference>
<dbReference type="EMBL" id="KM051843">
    <property type="protein sequence ID" value="AII28148.1"/>
    <property type="molecule type" value="Genomic_DNA"/>
</dbReference>
<dbReference type="Proteomes" id="UP000028664">
    <property type="component" value="Segment"/>
</dbReference>
<proteinExistence type="predicted"/>
<dbReference type="KEGG" id="vg:20283293"/>
<accession>A0A076G957</accession>
<evidence type="ECO:0000313" key="2">
    <source>
        <dbReference type="Proteomes" id="UP000028664"/>
    </source>
</evidence>
<dbReference type="OrthoDB" id="23422at10239"/>
<protein>
    <submittedName>
        <fullName evidence="1">DNA repair protein</fullName>
    </submittedName>
</protein>
<dbReference type="GeneID" id="20283293"/>
<organism evidence="1 2">
    <name type="scientific">Bacillus phage Bobb</name>
    <dbReference type="NCBI Taxonomy" id="1527469"/>
    <lineage>
        <taxon>Viruses</taxon>
        <taxon>Duplodnaviria</taxon>
        <taxon>Heunggongvirae</taxon>
        <taxon>Uroviricota</taxon>
        <taxon>Caudoviricetes</taxon>
        <taxon>Herelleviridae</taxon>
        <taxon>Bastillevirinae</taxon>
        <taxon>Agatevirus</taxon>
        <taxon>Agatevirus bobb</taxon>
    </lineage>
</organism>
<dbReference type="KEGG" id="vg:20283534"/>
<keyword evidence="2" id="KW-1185">Reference proteome</keyword>
<dbReference type="EMBL" id="KM051843">
    <property type="protein sequence ID" value="AII27907.1"/>
    <property type="molecule type" value="Genomic_DNA"/>
</dbReference>